<evidence type="ECO:0000256" key="10">
    <source>
        <dbReference type="ARBA" id="ARBA00023054"/>
    </source>
</evidence>
<feature type="compositionally biased region" description="Pro residues" evidence="14">
    <location>
        <begin position="204"/>
        <end position="213"/>
    </location>
</feature>
<dbReference type="GO" id="GO:0000132">
    <property type="term" value="P:establishment of mitotic spindle orientation"/>
    <property type="evidence" value="ECO:0007669"/>
    <property type="project" value="TreeGrafter"/>
</dbReference>
<evidence type="ECO:0000256" key="3">
    <source>
        <dbReference type="ARBA" id="ARBA00004544"/>
    </source>
</evidence>
<keyword evidence="6" id="KW-0132">Cell division</keyword>
<dbReference type="InterPro" id="IPR022157">
    <property type="entry name" value="Dynactin"/>
</dbReference>
<dbReference type="Proteomes" id="UP000193218">
    <property type="component" value="Unassembled WGS sequence"/>
</dbReference>
<evidence type="ECO:0000256" key="5">
    <source>
        <dbReference type="ARBA" id="ARBA00022490"/>
    </source>
</evidence>
<feature type="region of interest" description="Disordered" evidence="14">
    <location>
        <begin position="77"/>
        <end position="274"/>
    </location>
</feature>
<evidence type="ECO:0000256" key="13">
    <source>
        <dbReference type="SAM" id="Coils"/>
    </source>
</evidence>
<keyword evidence="10 13" id="KW-0175">Coiled coil</keyword>
<dbReference type="GO" id="GO:0005814">
    <property type="term" value="C:centriole"/>
    <property type="evidence" value="ECO:0007669"/>
    <property type="project" value="UniProtKB-SubCell"/>
</dbReference>
<dbReference type="RefSeq" id="XP_021873943.1">
    <property type="nucleotide sequence ID" value="XM_022017880.1"/>
</dbReference>
<feature type="coiled-coil region" evidence="13">
    <location>
        <begin position="1124"/>
        <end position="1151"/>
    </location>
</feature>
<feature type="compositionally biased region" description="Basic and acidic residues" evidence="14">
    <location>
        <begin position="156"/>
        <end position="168"/>
    </location>
</feature>
<evidence type="ECO:0000256" key="12">
    <source>
        <dbReference type="ARBA" id="ARBA00023306"/>
    </source>
</evidence>
<feature type="coiled-coil region" evidence="13">
    <location>
        <begin position="279"/>
        <end position="604"/>
    </location>
</feature>
<dbReference type="GO" id="GO:0051301">
    <property type="term" value="P:cell division"/>
    <property type="evidence" value="ECO:0007669"/>
    <property type="project" value="UniProtKB-KW"/>
</dbReference>
<feature type="compositionally biased region" description="Polar residues" evidence="14">
    <location>
        <begin position="1175"/>
        <end position="1196"/>
    </location>
</feature>
<feature type="compositionally biased region" description="Polar residues" evidence="14">
    <location>
        <begin position="119"/>
        <end position="141"/>
    </location>
</feature>
<dbReference type="SMART" id="SM01052">
    <property type="entry name" value="CAP_GLY"/>
    <property type="match status" value="1"/>
</dbReference>
<dbReference type="PROSITE" id="PS50245">
    <property type="entry name" value="CAP_GLY_2"/>
    <property type="match status" value="1"/>
</dbReference>
<keyword evidence="17" id="KW-1185">Reference proteome</keyword>
<feature type="domain" description="CAP-Gly" evidence="15">
    <location>
        <begin position="26"/>
        <end position="68"/>
    </location>
</feature>
<evidence type="ECO:0000256" key="8">
    <source>
        <dbReference type="ARBA" id="ARBA00022776"/>
    </source>
</evidence>
<organism evidence="16 17">
    <name type="scientific">Kockovaella imperatae</name>
    <dbReference type="NCBI Taxonomy" id="4999"/>
    <lineage>
        <taxon>Eukaryota</taxon>
        <taxon>Fungi</taxon>
        <taxon>Dikarya</taxon>
        <taxon>Basidiomycota</taxon>
        <taxon>Agaricomycotina</taxon>
        <taxon>Tremellomycetes</taxon>
        <taxon>Tremellales</taxon>
        <taxon>Cuniculitremaceae</taxon>
        <taxon>Kockovaella</taxon>
    </lineage>
</organism>
<dbReference type="GO" id="GO:0000743">
    <property type="term" value="P:nuclear migration involved in conjugation with cellular fusion"/>
    <property type="evidence" value="ECO:0007669"/>
    <property type="project" value="TreeGrafter"/>
</dbReference>
<keyword evidence="9" id="KW-0243">Dynein</keyword>
<accession>A0A1Y1UQ19</accession>
<dbReference type="Gene3D" id="2.30.30.190">
    <property type="entry name" value="CAP Gly-rich-like domain"/>
    <property type="match status" value="1"/>
</dbReference>
<gene>
    <name evidence="16" type="ORF">BD324DRAFT_648760</name>
</gene>
<dbReference type="AlphaFoldDB" id="A0A1Y1UQ19"/>
<proteinExistence type="inferred from homology"/>
<dbReference type="GO" id="GO:0005816">
    <property type="term" value="C:spindle pole body"/>
    <property type="evidence" value="ECO:0007669"/>
    <property type="project" value="TreeGrafter"/>
</dbReference>
<evidence type="ECO:0000256" key="7">
    <source>
        <dbReference type="ARBA" id="ARBA00022701"/>
    </source>
</evidence>
<evidence type="ECO:0000256" key="11">
    <source>
        <dbReference type="ARBA" id="ARBA00023212"/>
    </source>
</evidence>
<keyword evidence="12" id="KW-0131">Cell cycle</keyword>
<feature type="region of interest" description="Disordered" evidence="14">
    <location>
        <begin position="1168"/>
        <end position="1196"/>
    </location>
</feature>
<evidence type="ECO:0000256" key="1">
    <source>
        <dbReference type="ARBA" id="ARBA00004114"/>
    </source>
</evidence>
<sequence>MTTVEAPIGAKVQVTAGVGYVRWTGANPGFAAGKWVGVELLEPSGKNDGSVQGQRYFDCKPKHGVFVRPSQVQILELPRTSTSRAGSRLGDTGSGSISSIQSRATSPQKTSASGLRPTSGANTPQPLDSRRLSTSSATAQGTRLAPSAMKRPPSVAERHQSGLAEHSRPPSVLGASPRPPTSYRAQSPQVPPPPQSPNISQVEMPPPPPPNPQKFPSQNSMMADRASGTTSRAISASHSPVLPATASPVRPETPLPGGRISPFKTETSVATPFGQKRELEELRIKVRILENRRTEDQEKIRSLEAHVGEADALRAARVKLQAKFQELQTSLVAAQRLSKDLQSENAHLKTRAADATDQLEMAALDREVAEEKAEAAENEVNKLTERLAELEMEIAVLKEENAEYEKPVAGLDGEKTSLAYLQLEKHNERLKEALIRLRDVSSDTDREQKSKIQDLEKELSSYEGLISRFEMSEAKLGNAEAQIEDLKLQLDDALGAEDMLEQLTDRNLQMSERMEEMRATIEDLEALKDLNDELEENHVEAEKQLNAEIDTLTGQLRDERTRSGDLDGVILDMSSTINQFRDLVGDLQSEIDELRMQQASQENESSTTFKEAQALMNLNLKLQSSAAKTQSKTIELDLKQLEAAQLAEHLKIVTAYLPEPYTQTEADSTHLYLFFLRMTSKTEMIISTISAIHGLPSSLHSASSETLVGVCELRGKLRHFGNLNRRFSAVMLRSPSDAWTGYGKLLTEVAGVEAKVDTWISMIRHDAFSEGDCARDLGSLIAQFDHLADTAFNRPELDVPEQQLGLAFSFDYDLDNFAAAVGFARQAIVGLTKEEDNVIDEGVSSLATAVYEPVQQILDLVRSVKVPSGKLVSEIQTVLHVDSALSPDVTVALSSISNSVSNAVDLAVQLAQRIGAHVASLRATKEPLRLADIETFLDEVTAESSKANEAPPWELISMFVQRIGAEIGALLPKVRSAIKSEQVVPMDIPAPWLARVAAIRDAASFNADTERKVVRLSEELKDMLREIKLRDQSLQESGVKIETLERRIEAGRRQAEQIIELENDVAKAKKQEKVYEDAIDQLQKDLDVLEAENAQLGKRQAGDTRQATGSYPEPLHLGAVGVEASQLAEQVENLRNALRYLRSENALLKSKDLYRGLHLLPALHYTPEDPLPELEQSSPGSPLSETSTSYPVTPTRQSLEAESKLLFREIADFQASSKIVDISRAGKKGWHRRKSGPEEQVWSWKLKEKRLRERVEDLAQRTKVLDHYR</sequence>
<dbReference type="GO" id="GO:0005819">
    <property type="term" value="C:spindle"/>
    <property type="evidence" value="ECO:0007669"/>
    <property type="project" value="UniProtKB-SubCell"/>
</dbReference>
<feature type="compositionally biased region" description="Polar residues" evidence="14">
    <location>
        <begin position="94"/>
        <end position="113"/>
    </location>
</feature>
<evidence type="ECO:0000256" key="2">
    <source>
        <dbReference type="ARBA" id="ARBA00004186"/>
    </source>
</evidence>
<protein>
    <submittedName>
        <fullName evidence="16">Dynein associated protein-domain-containing protein</fullName>
    </submittedName>
</protein>
<dbReference type="Pfam" id="PF12455">
    <property type="entry name" value="Dynactin"/>
    <property type="match status" value="1"/>
</dbReference>
<dbReference type="GO" id="GO:0051286">
    <property type="term" value="C:cell tip"/>
    <property type="evidence" value="ECO:0007669"/>
    <property type="project" value="TreeGrafter"/>
</dbReference>
<feature type="coiled-coil region" evidence="13">
    <location>
        <begin position="1006"/>
        <end position="1099"/>
    </location>
</feature>
<dbReference type="PROSITE" id="PS00845">
    <property type="entry name" value="CAP_GLY_1"/>
    <property type="match status" value="1"/>
</dbReference>
<keyword evidence="7" id="KW-0493">Microtubule</keyword>
<dbReference type="Pfam" id="PF01302">
    <property type="entry name" value="CAP_GLY"/>
    <property type="match status" value="1"/>
</dbReference>
<name>A0A1Y1UQ19_9TREE</name>
<keyword evidence="11" id="KW-0206">Cytoskeleton</keyword>
<feature type="compositionally biased region" description="Polar residues" evidence="14">
    <location>
        <begin position="214"/>
        <end position="238"/>
    </location>
</feature>
<dbReference type="InParanoid" id="A0A1Y1UQ19"/>
<dbReference type="OrthoDB" id="2130750at2759"/>
<reference evidence="16 17" key="1">
    <citation type="submission" date="2017-03" db="EMBL/GenBank/DDBJ databases">
        <title>Widespread Adenine N6-methylation of Active Genes in Fungi.</title>
        <authorList>
            <consortium name="DOE Joint Genome Institute"/>
            <person name="Mondo S.J."/>
            <person name="Dannebaum R.O."/>
            <person name="Kuo R.C."/>
            <person name="Louie K.B."/>
            <person name="Bewick A.J."/>
            <person name="Labutti K."/>
            <person name="Haridas S."/>
            <person name="Kuo A."/>
            <person name="Salamov A."/>
            <person name="Ahrendt S.R."/>
            <person name="Lau R."/>
            <person name="Bowen B.P."/>
            <person name="Lipzen A."/>
            <person name="Sullivan W."/>
            <person name="Andreopoulos W.B."/>
            <person name="Clum A."/>
            <person name="Lindquist E."/>
            <person name="Daum C."/>
            <person name="Northen T.R."/>
            <person name="Ramamoorthy G."/>
            <person name="Schmitz R.J."/>
            <person name="Gryganskyi A."/>
            <person name="Culley D."/>
            <person name="Magnuson J."/>
            <person name="James T.Y."/>
            <person name="O'Malley M.A."/>
            <person name="Stajich J.E."/>
            <person name="Spatafora J.W."/>
            <person name="Visel A."/>
            <person name="Grigoriev I.V."/>
        </authorList>
    </citation>
    <scope>NUCLEOTIDE SEQUENCE [LARGE SCALE GENOMIC DNA]</scope>
    <source>
        <strain evidence="16 17">NRRL Y-17943</strain>
    </source>
</reference>
<evidence type="ECO:0000256" key="6">
    <source>
        <dbReference type="ARBA" id="ARBA00022618"/>
    </source>
</evidence>
<dbReference type="STRING" id="4999.A0A1Y1UQ19"/>
<evidence type="ECO:0000313" key="16">
    <source>
        <dbReference type="EMBL" id="ORX40158.1"/>
    </source>
</evidence>
<dbReference type="SUPFAM" id="SSF74924">
    <property type="entry name" value="Cap-Gly domain"/>
    <property type="match status" value="1"/>
</dbReference>
<comment type="caution">
    <text evidence="16">The sequence shown here is derived from an EMBL/GenBank/DDBJ whole genome shotgun (WGS) entry which is preliminary data.</text>
</comment>
<dbReference type="InterPro" id="IPR036859">
    <property type="entry name" value="CAP-Gly_dom_sf"/>
</dbReference>
<dbReference type="PANTHER" id="PTHR18916:SF6">
    <property type="entry name" value="DYNACTIN SUBUNIT 1"/>
    <property type="match status" value="1"/>
</dbReference>
<dbReference type="GO" id="GO:0030286">
    <property type="term" value="C:dynein complex"/>
    <property type="evidence" value="ECO:0007669"/>
    <property type="project" value="UniProtKB-KW"/>
</dbReference>
<comment type="subcellular location">
    <subcellularLocation>
        <location evidence="3">Cytoplasm</location>
        <location evidence="3">Cell cortex</location>
    </subcellularLocation>
    <subcellularLocation>
        <location evidence="1">Cytoplasm</location>
        <location evidence="1">Cytoskeleton</location>
        <location evidence="1">Microtubule organizing center</location>
        <location evidence="1">Centrosome</location>
        <location evidence="1">Centriole</location>
    </subcellularLocation>
    <subcellularLocation>
        <location evidence="2">Cytoplasm</location>
        <location evidence="2">Cytoskeleton</location>
        <location evidence="2">Spindle</location>
    </subcellularLocation>
</comment>
<evidence type="ECO:0000259" key="15">
    <source>
        <dbReference type="PROSITE" id="PS50245"/>
    </source>
</evidence>
<keyword evidence="8" id="KW-0498">Mitosis</keyword>
<dbReference type="PANTHER" id="PTHR18916">
    <property type="entry name" value="DYNACTIN 1-RELATED MICROTUBULE-BINDING"/>
    <property type="match status" value="1"/>
</dbReference>
<keyword evidence="5" id="KW-0963">Cytoplasm</keyword>
<evidence type="ECO:0000313" key="17">
    <source>
        <dbReference type="Proteomes" id="UP000193218"/>
    </source>
</evidence>
<evidence type="ECO:0000256" key="14">
    <source>
        <dbReference type="SAM" id="MobiDB-lite"/>
    </source>
</evidence>
<dbReference type="GO" id="GO:0005874">
    <property type="term" value="C:microtubule"/>
    <property type="evidence" value="ECO:0007669"/>
    <property type="project" value="UniProtKB-KW"/>
</dbReference>
<evidence type="ECO:0000256" key="4">
    <source>
        <dbReference type="ARBA" id="ARBA00011010"/>
    </source>
</evidence>
<dbReference type="InterPro" id="IPR000938">
    <property type="entry name" value="CAP-Gly_domain"/>
</dbReference>
<comment type="similarity">
    <text evidence="4">Belongs to the dynactin 150 kDa subunit family.</text>
</comment>
<evidence type="ECO:0000256" key="9">
    <source>
        <dbReference type="ARBA" id="ARBA00023017"/>
    </source>
</evidence>
<dbReference type="GeneID" id="33559689"/>
<dbReference type="EMBL" id="NBSH01000002">
    <property type="protein sequence ID" value="ORX40158.1"/>
    <property type="molecule type" value="Genomic_DNA"/>
</dbReference>